<name>A0ACB8C5C1_DERSI</name>
<evidence type="ECO:0000313" key="2">
    <source>
        <dbReference type="Proteomes" id="UP000821865"/>
    </source>
</evidence>
<gene>
    <name evidence="1" type="ORF">HPB49_020844</name>
</gene>
<reference evidence="1" key="1">
    <citation type="submission" date="2020-05" db="EMBL/GenBank/DDBJ databases">
        <title>Large-scale comparative analyses of tick genomes elucidate their genetic diversity and vector capacities.</title>
        <authorList>
            <person name="Jia N."/>
            <person name="Wang J."/>
            <person name="Shi W."/>
            <person name="Du L."/>
            <person name="Sun Y."/>
            <person name="Zhan W."/>
            <person name="Jiang J."/>
            <person name="Wang Q."/>
            <person name="Zhang B."/>
            <person name="Ji P."/>
            <person name="Sakyi L.B."/>
            <person name="Cui X."/>
            <person name="Yuan T."/>
            <person name="Jiang B."/>
            <person name="Yang W."/>
            <person name="Lam T.T.-Y."/>
            <person name="Chang Q."/>
            <person name="Ding S."/>
            <person name="Wang X."/>
            <person name="Zhu J."/>
            <person name="Ruan X."/>
            <person name="Zhao L."/>
            <person name="Wei J."/>
            <person name="Que T."/>
            <person name="Du C."/>
            <person name="Cheng J."/>
            <person name="Dai P."/>
            <person name="Han X."/>
            <person name="Huang E."/>
            <person name="Gao Y."/>
            <person name="Liu J."/>
            <person name="Shao H."/>
            <person name="Ye R."/>
            <person name="Li L."/>
            <person name="Wei W."/>
            <person name="Wang X."/>
            <person name="Wang C."/>
            <person name="Yang T."/>
            <person name="Huo Q."/>
            <person name="Li W."/>
            <person name="Guo W."/>
            <person name="Chen H."/>
            <person name="Zhou L."/>
            <person name="Ni X."/>
            <person name="Tian J."/>
            <person name="Zhou Y."/>
            <person name="Sheng Y."/>
            <person name="Liu T."/>
            <person name="Pan Y."/>
            <person name="Xia L."/>
            <person name="Li J."/>
            <person name="Zhao F."/>
            <person name="Cao W."/>
        </authorList>
    </citation>
    <scope>NUCLEOTIDE SEQUENCE</scope>
    <source>
        <strain evidence="1">Dsil-2018</strain>
    </source>
</reference>
<evidence type="ECO:0000313" key="1">
    <source>
        <dbReference type="EMBL" id="KAH7934048.1"/>
    </source>
</evidence>
<accession>A0ACB8C5C1</accession>
<dbReference type="Proteomes" id="UP000821865">
    <property type="component" value="Chromosome 9"/>
</dbReference>
<organism evidence="1 2">
    <name type="scientific">Dermacentor silvarum</name>
    <name type="common">Tick</name>
    <dbReference type="NCBI Taxonomy" id="543639"/>
    <lineage>
        <taxon>Eukaryota</taxon>
        <taxon>Metazoa</taxon>
        <taxon>Ecdysozoa</taxon>
        <taxon>Arthropoda</taxon>
        <taxon>Chelicerata</taxon>
        <taxon>Arachnida</taxon>
        <taxon>Acari</taxon>
        <taxon>Parasitiformes</taxon>
        <taxon>Ixodida</taxon>
        <taxon>Ixodoidea</taxon>
        <taxon>Ixodidae</taxon>
        <taxon>Rhipicephalinae</taxon>
        <taxon>Dermacentor</taxon>
    </lineage>
</organism>
<keyword evidence="2" id="KW-1185">Reference proteome</keyword>
<sequence length="541" mass="59471">MGGTAAAPVLLLFLMASCCLASDVVKDTSLGQIRGNRLVVLGRVVEEYRGIPYAQPPLGRLRFKPPIPAEPWEGILDARSRRTACPQVFTFPRAFANIEHTEDCLHLNVWSPQERGADEIVPVLAWIHGGGFMQGSASQKVYNGAVLAARTGLVIVTLNYRLGFLGFLDTQSPDAPGNVGFLDQNMALKWIRDNIARFGGDPSRVTLFGESAGGMSAHAHVLSPMSRGLFIRACLMSGSLHGHGLFQTVNESISKGNAVAAAVGCVDPDRNLARNPEAVVECLRPKSAFELARVSSKIFKPKIFPFVPTYPNEFLPMDPSTAVEQGLFNAADLMVGVTADEGALAFMLPIRDEILSDNLHGIDGQQFERSLRDRVYAWLKANFSRPLDVYKAGTHDRRSLRRAYADYLSDSIFVCPMHFTAEAHSNKEQSVYTYVFGHLSNKKTLPTWMGTPHGNDVSYVFGIPLADQERFSAEDAEVSEVVMTALSTFASTGVPQLPGEYLWPKYTADNPVSVYISADNLTDISGFHMEKCNVWKSYWKI</sequence>
<dbReference type="EMBL" id="CM023478">
    <property type="protein sequence ID" value="KAH7934048.1"/>
    <property type="molecule type" value="Genomic_DNA"/>
</dbReference>
<comment type="caution">
    <text evidence="1">The sequence shown here is derived from an EMBL/GenBank/DDBJ whole genome shotgun (WGS) entry which is preliminary data.</text>
</comment>
<proteinExistence type="predicted"/>
<protein>
    <submittedName>
        <fullName evidence="1">Uncharacterized protein</fullName>
    </submittedName>
</protein>